<dbReference type="PROSITE" id="PS50929">
    <property type="entry name" value="ABC_TM1F"/>
    <property type="match status" value="1"/>
</dbReference>
<feature type="transmembrane region" description="Helical" evidence="9">
    <location>
        <begin position="163"/>
        <end position="183"/>
    </location>
</feature>
<evidence type="ECO:0000313" key="13">
    <source>
        <dbReference type="Proteomes" id="UP000002865"/>
    </source>
</evidence>
<evidence type="ECO:0000256" key="6">
    <source>
        <dbReference type="ARBA" id="ARBA00022840"/>
    </source>
</evidence>
<dbReference type="SUPFAM" id="SSF52540">
    <property type="entry name" value="P-loop containing nucleoside triphosphate hydrolases"/>
    <property type="match status" value="1"/>
</dbReference>
<dbReference type="InterPro" id="IPR003593">
    <property type="entry name" value="AAA+_ATPase"/>
</dbReference>
<evidence type="ECO:0000259" key="10">
    <source>
        <dbReference type="PROSITE" id="PS50893"/>
    </source>
</evidence>
<dbReference type="GO" id="GO:0005524">
    <property type="term" value="F:ATP binding"/>
    <property type="evidence" value="ECO:0007669"/>
    <property type="project" value="UniProtKB-KW"/>
</dbReference>
<sequence>MEVIMIRSLISEIKEFKKPSFLASLFMVFEVMFEISIPFVMASLLDQGVQQRNMNNILFYGGLMLVCAFLSLFCGMQSARYGAYASAGFAKNLRRAIFKKVQTFSFENIDQFSSGGLVTRMMTDVTNVQNAYQMVIRICVRAPLNLIFAIVACFMINAEMAMIFVYVTIFLAAVLSIIMKIVYPLFTEVFEAYDNLNNSIQENITNMRVVKSYVKEADETVKFKKASRLIYNMFMKAIRVVVLSSPAMMLSMYASFLLISWIGAHLIVGGQLSTGNLTSMFSYTMTILMSLMMFMMIFVMLSISMASVERINEVLTTKTTIDSPENGIKEVADGSINFEDVTFAYTDENGDKTHVLQGINLSIRSGEVIGILGGTGSGKSSLVQLIPRLYDVESGRVTVAGHDVKEYDLDSLRKQVAMVLQTNVLFSGTIKENMRWGKKDATDEEIIAACKIAQADEFIQDFKEGYDTMIERGGSNVSGGQRQRLCIARALLMNPKILILDDSTSAVDTKTDSLIRQGLATSLKETTKIIIGQRISSIQDADRIIVMNDGQIDAIGRHEELLATNAIYQEVYEMQTQGKGEADEN</sequence>
<dbReference type="InterPro" id="IPR036640">
    <property type="entry name" value="ABC1_TM_sf"/>
</dbReference>
<keyword evidence="2" id="KW-0813">Transport</keyword>
<dbReference type="HOGENOM" id="CLU_000604_84_3_9"/>
<accession>I1ZMT4</accession>
<feature type="transmembrane region" description="Helical" evidence="9">
    <location>
        <begin position="138"/>
        <end position="157"/>
    </location>
</feature>
<dbReference type="InterPro" id="IPR011527">
    <property type="entry name" value="ABC1_TM_dom"/>
</dbReference>
<gene>
    <name evidence="12" type="ORF">Spaf_1382</name>
</gene>
<reference evidence="12 13" key="1">
    <citation type="journal article" date="2012" name="PLoS ONE">
        <title>Complete Genome and Transcriptomes of Streptococcus parasanguinis FW213: Phylogenic Relations and Potential Virulence Mechanisms.</title>
        <authorList>
            <person name="Geng J."/>
            <person name="Chiu C.H."/>
            <person name="Tang P."/>
            <person name="Chen Y."/>
            <person name="Shieh H.R."/>
            <person name="Hu S."/>
            <person name="Chen Y.Y."/>
        </authorList>
    </citation>
    <scope>NUCLEOTIDE SEQUENCE [LARGE SCALE GENOMIC DNA]</scope>
    <source>
        <strain evidence="12 13">FW213</strain>
    </source>
</reference>
<evidence type="ECO:0000256" key="4">
    <source>
        <dbReference type="ARBA" id="ARBA00022692"/>
    </source>
</evidence>
<dbReference type="InterPro" id="IPR027417">
    <property type="entry name" value="P-loop_NTPase"/>
</dbReference>
<dbReference type="PaxDb" id="1114965-Spaf_1382"/>
<dbReference type="GO" id="GO:0016887">
    <property type="term" value="F:ATP hydrolysis activity"/>
    <property type="evidence" value="ECO:0007669"/>
    <property type="project" value="InterPro"/>
</dbReference>
<proteinExistence type="predicted"/>
<evidence type="ECO:0000256" key="1">
    <source>
        <dbReference type="ARBA" id="ARBA00004651"/>
    </source>
</evidence>
<comment type="subcellular location">
    <subcellularLocation>
        <location evidence="1">Cell membrane</location>
        <topology evidence="1">Multi-pass membrane protein</topology>
    </subcellularLocation>
</comment>
<keyword evidence="6" id="KW-0067">ATP-binding</keyword>
<dbReference type="FunFam" id="3.40.50.300:FF:000221">
    <property type="entry name" value="Multidrug ABC transporter ATP-binding protein"/>
    <property type="match status" value="1"/>
</dbReference>
<feature type="transmembrane region" description="Helical" evidence="9">
    <location>
        <begin position="57"/>
        <end position="76"/>
    </location>
</feature>
<organism evidence="12 13">
    <name type="scientific">Streptococcus parasanguinis FW213</name>
    <dbReference type="NCBI Taxonomy" id="1114965"/>
    <lineage>
        <taxon>Bacteria</taxon>
        <taxon>Bacillati</taxon>
        <taxon>Bacillota</taxon>
        <taxon>Bacilli</taxon>
        <taxon>Lactobacillales</taxon>
        <taxon>Streptococcaceae</taxon>
        <taxon>Streptococcus</taxon>
    </lineage>
</organism>
<keyword evidence="5" id="KW-0547">Nucleotide-binding</keyword>
<evidence type="ECO:0000256" key="2">
    <source>
        <dbReference type="ARBA" id="ARBA00022448"/>
    </source>
</evidence>
<dbReference type="Gene3D" id="3.40.50.300">
    <property type="entry name" value="P-loop containing nucleotide triphosphate hydrolases"/>
    <property type="match status" value="1"/>
</dbReference>
<dbReference type="AlphaFoldDB" id="I1ZMT4"/>
<dbReference type="Proteomes" id="UP000002865">
    <property type="component" value="Chromosome"/>
</dbReference>
<evidence type="ECO:0000259" key="11">
    <source>
        <dbReference type="PROSITE" id="PS50929"/>
    </source>
</evidence>
<protein>
    <submittedName>
        <fullName evidence="12">ABC transporter-like protein</fullName>
    </submittedName>
</protein>
<feature type="transmembrane region" description="Helical" evidence="9">
    <location>
        <begin position="240"/>
        <end position="268"/>
    </location>
</feature>
<dbReference type="InterPro" id="IPR003439">
    <property type="entry name" value="ABC_transporter-like_ATP-bd"/>
</dbReference>
<dbReference type="eggNOG" id="COG1132">
    <property type="taxonomic scope" value="Bacteria"/>
</dbReference>
<dbReference type="PROSITE" id="PS00211">
    <property type="entry name" value="ABC_TRANSPORTER_1"/>
    <property type="match status" value="1"/>
</dbReference>
<evidence type="ECO:0000256" key="3">
    <source>
        <dbReference type="ARBA" id="ARBA00022475"/>
    </source>
</evidence>
<dbReference type="PANTHER" id="PTHR43394:SF1">
    <property type="entry name" value="ATP-BINDING CASSETTE SUB-FAMILY B MEMBER 10, MITOCHONDRIAL"/>
    <property type="match status" value="1"/>
</dbReference>
<evidence type="ECO:0000256" key="9">
    <source>
        <dbReference type="SAM" id="Phobius"/>
    </source>
</evidence>
<feature type="transmembrane region" description="Helical" evidence="9">
    <location>
        <begin position="21"/>
        <end position="45"/>
    </location>
</feature>
<dbReference type="KEGG" id="scf:Spaf_1382"/>
<dbReference type="STRING" id="1114965.Spaf_1382"/>
<dbReference type="PATRIC" id="fig|1114965.3.peg.1331"/>
<dbReference type="Pfam" id="PF00664">
    <property type="entry name" value="ABC_membrane"/>
    <property type="match status" value="1"/>
</dbReference>
<dbReference type="PANTHER" id="PTHR43394">
    <property type="entry name" value="ATP-DEPENDENT PERMEASE MDL1, MITOCHONDRIAL"/>
    <property type="match status" value="1"/>
</dbReference>
<dbReference type="CDD" id="cd18548">
    <property type="entry name" value="ABC_6TM_Tm287_like"/>
    <property type="match status" value="1"/>
</dbReference>
<feature type="domain" description="ABC transmembrane type-1" evidence="11">
    <location>
        <begin position="21"/>
        <end position="301"/>
    </location>
</feature>
<keyword evidence="7 9" id="KW-1133">Transmembrane helix</keyword>
<dbReference type="Pfam" id="PF00005">
    <property type="entry name" value="ABC_tran"/>
    <property type="match status" value="1"/>
</dbReference>
<dbReference type="SMART" id="SM00382">
    <property type="entry name" value="AAA"/>
    <property type="match status" value="1"/>
</dbReference>
<dbReference type="Gene3D" id="1.20.1560.10">
    <property type="entry name" value="ABC transporter type 1, transmembrane domain"/>
    <property type="match status" value="1"/>
</dbReference>
<evidence type="ECO:0000313" key="12">
    <source>
        <dbReference type="EMBL" id="AFJ26358.1"/>
    </source>
</evidence>
<evidence type="ECO:0000256" key="5">
    <source>
        <dbReference type="ARBA" id="ARBA00022741"/>
    </source>
</evidence>
<dbReference type="SUPFAM" id="SSF90123">
    <property type="entry name" value="ABC transporter transmembrane region"/>
    <property type="match status" value="1"/>
</dbReference>
<dbReference type="GO" id="GO:0015421">
    <property type="term" value="F:ABC-type oligopeptide transporter activity"/>
    <property type="evidence" value="ECO:0007669"/>
    <property type="project" value="TreeGrafter"/>
</dbReference>
<dbReference type="InterPro" id="IPR017871">
    <property type="entry name" value="ABC_transporter-like_CS"/>
</dbReference>
<keyword evidence="4 9" id="KW-0812">Transmembrane</keyword>
<feature type="transmembrane region" description="Helical" evidence="9">
    <location>
        <begin position="280"/>
        <end position="301"/>
    </location>
</feature>
<keyword evidence="8 9" id="KW-0472">Membrane</keyword>
<dbReference type="GO" id="GO:0005886">
    <property type="term" value="C:plasma membrane"/>
    <property type="evidence" value="ECO:0007669"/>
    <property type="project" value="UniProtKB-SubCell"/>
</dbReference>
<name>I1ZMT4_STRPA</name>
<dbReference type="InterPro" id="IPR039421">
    <property type="entry name" value="Type_1_exporter"/>
</dbReference>
<evidence type="ECO:0000256" key="7">
    <source>
        <dbReference type="ARBA" id="ARBA00022989"/>
    </source>
</evidence>
<evidence type="ECO:0000256" key="8">
    <source>
        <dbReference type="ARBA" id="ARBA00023136"/>
    </source>
</evidence>
<dbReference type="EMBL" id="CP003122">
    <property type="protein sequence ID" value="AFJ26358.1"/>
    <property type="molecule type" value="Genomic_DNA"/>
</dbReference>
<dbReference type="PROSITE" id="PS50893">
    <property type="entry name" value="ABC_TRANSPORTER_2"/>
    <property type="match status" value="1"/>
</dbReference>
<keyword evidence="3" id="KW-1003">Cell membrane</keyword>
<feature type="domain" description="ABC transporter" evidence="10">
    <location>
        <begin position="336"/>
        <end position="574"/>
    </location>
</feature>